<dbReference type="PANTHER" id="PTHR12226:SF2">
    <property type="entry name" value="MANNOSE-P-DOLICHOL UTILIZATION DEFECT 1 PROTEIN"/>
    <property type="match status" value="1"/>
</dbReference>
<dbReference type="PANTHER" id="PTHR12226">
    <property type="entry name" value="MANNOSE-P-DOLICHOL UTILIZATION DEFECT 1 LEC35 -RELATED"/>
    <property type="match status" value="1"/>
</dbReference>
<evidence type="ECO:0000313" key="10">
    <source>
        <dbReference type="EMBL" id="CAG8547694.1"/>
    </source>
</evidence>
<feature type="transmembrane region" description="Helical" evidence="9">
    <location>
        <begin position="209"/>
        <end position="233"/>
    </location>
</feature>
<dbReference type="InterPro" id="IPR016817">
    <property type="entry name" value="MannP-dilichol_defect-1"/>
</dbReference>
<keyword evidence="4" id="KW-0677">Repeat</keyword>
<evidence type="ECO:0000256" key="1">
    <source>
        <dbReference type="ARBA" id="ARBA00004141"/>
    </source>
</evidence>
<dbReference type="GO" id="GO:0016020">
    <property type="term" value="C:membrane"/>
    <property type="evidence" value="ECO:0007669"/>
    <property type="project" value="UniProtKB-SubCell"/>
</dbReference>
<organism evidence="10 11">
    <name type="scientific">Paraglomus brasilianum</name>
    <dbReference type="NCBI Taxonomy" id="144538"/>
    <lineage>
        <taxon>Eukaryota</taxon>
        <taxon>Fungi</taxon>
        <taxon>Fungi incertae sedis</taxon>
        <taxon>Mucoromycota</taxon>
        <taxon>Glomeromycotina</taxon>
        <taxon>Glomeromycetes</taxon>
        <taxon>Paraglomerales</taxon>
        <taxon>Paraglomeraceae</taxon>
        <taxon>Paraglomus</taxon>
    </lineage>
</organism>
<protein>
    <recommendedName>
        <fullName evidence="8">Mannose-P-dolichol utilization defect 1 protein homolog</fullName>
    </recommendedName>
</protein>
<gene>
    <name evidence="10" type="ORF">PBRASI_LOCUS4919</name>
</gene>
<keyword evidence="3 8" id="KW-0812">Transmembrane</keyword>
<keyword evidence="2" id="KW-0813">Transport</keyword>
<dbReference type="InterPro" id="IPR006603">
    <property type="entry name" value="PQ-loop_rpt"/>
</dbReference>
<evidence type="ECO:0000256" key="8">
    <source>
        <dbReference type="PIRNR" id="PIRNR023381"/>
    </source>
</evidence>
<name>A0A9N9B1S0_9GLOM</name>
<accession>A0A9N9B1S0</accession>
<evidence type="ECO:0000256" key="2">
    <source>
        <dbReference type="ARBA" id="ARBA00022448"/>
    </source>
</evidence>
<reference evidence="10" key="1">
    <citation type="submission" date="2021-06" db="EMBL/GenBank/DDBJ databases">
        <authorList>
            <person name="Kallberg Y."/>
            <person name="Tangrot J."/>
            <person name="Rosling A."/>
        </authorList>
    </citation>
    <scope>NUCLEOTIDE SEQUENCE</scope>
    <source>
        <strain evidence="10">BR232B</strain>
    </source>
</reference>
<evidence type="ECO:0000256" key="7">
    <source>
        <dbReference type="ARBA" id="ARBA00038475"/>
    </source>
</evidence>
<evidence type="ECO:0000256" key="5">
    <source>
        <dbReference type="ARBA" id="ARBA00022989"/>
    </source>
</evidence>
<feature type="transmembrane region" description="Helical" evidence="9">
    <location>
        <begin position="103"/>
        <end position="120"/>
    </location>
</feature>
<comment type="caution">
    <text evidence="10">The sequence shown here is derived from an EMBL/GenBank/DDBJ whole genome shotgun (WGS) entry which is preliminary data.</text>
</comment>
<comment type="similarity">
    <text evidence="7 8">Belongs to the MPDU1 (TC 2.A.43.3) family.</text>
</comment>
<dbReference type="FunFam" id="1.20.1280.290:FF:000006">
    <property type="entry name" value="mannose-P-dolichol utilization defect 1 protein"/>
    <property type="match status" value="1"/>
</dbReference>
<evidence type="ECO:0000256" key="3">
    <source>
        <dbReference type="ARBA" id="ARBA00022692"/>
    </source>
</evidence>
<evidence type="ECO:0000256" key="6">
    <source>
        <dbReference type="ARBA" id="ARBA00023136"/>
    </source>
</evidence>
<dbReference type="Pfam" id="PF04193">
    <property type="entry name" value="PQ-loop"/>
    <property type="match status" value="2"/>
</dbReference>
<keyword evidence="6 8" id="KW-0472">Membrane</keyword>
<feature type="transmembrane region" description="Helical" evidence="9">
    <location>
        <begin position="127"/>
        <end position="146"/>
    </location>
</feature>
<dbReference type="AlphaFoldDB" id="A0A9N9B1S0"/>
<feature type="transmembrane region" description="Helical" evidence="9">
    <location>
        <begin position="183"/>
        <end position="203"/>
    </location>
</feature>
<proteinExistence type="inferred from homology"/>
<sequence length="244" mass="26610">MQLPGFIQEPAVQLIGDKCYTSLVEQFNVSDVDCMKLVLSKVLGLGIVVGGSLIKFPQIGKIISNGSARGLSFESYVLETAAYAISVAYNYRQQNPFSTFGESVFLTIQNIIILLLILNYRKNPRLLFAAGLIIVTLSYVLSNASIVNDTMIAWLQVAAIPIGLVSKIPQIYTNYVNGSTGQLSALAVFGYTAGSLARIFTTVTEVDDLIILTGFSLSTALNVILAIQMIIYWHTDKLSPKKEE</sequence>
<dbReference type="Proteomes" id="UP000789739">
    <property type="component" value="Unassembled WGS sequence"/>
</dbReference>
<evidence type="ECO:0000256" key="9">
    <source>
        <dbReference type="SAM" id="Phobius"/>
    </source>
</evidence>
<comment type="subcellular location">
    <subcellularLocation>
        <location evidence="1 8">Membrane</location>
        <topology evidence="1 8">Multi-pass membrane protein</topology>
    </subcellularLocation>
</comment>
<keyword evidence="11" id="KW-1185">Reference proteome</keyword>
<dbReference type="PIRSF" id="PIRSF023381">
    <property type="entry name" value="MannP-dilichol_defect-1p"/>
    <property type="match status" value="1"/>
</dbReference>
<evidence type="ECO:0000256" key="4">
    <source>
        <dbReference type="ARBA" id="ARBA00022737"/>
    </source>
</evidence>
<dbReference type="Gene3D" id="1.20.1280.290">
    <property type="match status" value="2"/>
</dbReference>
<dbReference type="SMART" id="SM00679">
    <property type="entry name" value="CTNS"/>
    <property type="match status" value="2"/>
</dbReference>
<keyword evidence="5 8" id="KW-1133">Transmembrane helix</keyword>
<dbReference type="EMBL" id="CAJVPI010000538">
    <property type="protein sequence ID" value="CAG8547694.1"/>
    <property type="molecule type" value="Genomic_DNA"/>
</dbReference>
<dbReference type="OrthoDB" id="271506at2759"/>
<evidence type="ECO:0000313" key="11">
    <source>
        <dbReference type="Proteomes" id="UP000789739"/>
    </source>
</evidence>